<dbReference type="Gene3D" id="2.60.40.2610">
    <property type="entry name" value="Outer membrane usher protein FimD, plug domain"/>
    <property type="match status" value="1"/>
</dbReference>
<protein>
    <submittedName>
        <fullName evidence="1">Fimbriae-like protein</fullName>
    </submittedName>
</protein>
<dbReference type="Pfam" id="PF00577">
    <property type="entry name" value="Usher"/>
    <property type="match status" value="1"/>
</dbReference>
<sequence>MACLPALDGHCQSAKATSEVGLAASETHELFLETKLNGALLDGLFHFTLHTDGTLYVAKATLAQLGVALPPSLQQAALVNLSNLERASVHYDEPLQRIDIVVPVEWLTRPIQKIRTSGPEVGYLRPTTTINGALLNYDLYTQHLTNRTMLSATTELRGFTAAMGRWSNTLLSHWNDGASTTLSNVRLDTTWQYDDPATMVSYTLGDLTSSALSWSRSVRIGGIQVGRNFGLQPYRTTSPLPSFAGTAALPSTVDLFINGIKQSTQSVLPGQFELSAPPSVNGAGQAQMNITDVSGVTRTLIFPLYASPQVLKKGLSDWSLEMGALRRSYGVESFDYPGPFVGSGSLRYGLTNSLTLETHAELSGSLQIVGLGAVWLPPMQLGTVSASFARSRANGQHGTQLGLGFQWSNERFNVALNTVRRSQGYRDIGSSEDASFARSSNIAFVGVNSSAGQVGLSWISQSYTGQPTQRYISLSISRPIFEQSNISFNVNRNLSGPGSGIYATLSIPLGRSMNSSVTARRLDNGSALTTNLTRSIPAEGSGWGWRMQSELGRSDSAQLEGAYVGRYGQLTAGANQFRNPGSPPISTEYADLNGSLILVGAAFYASQRIDDAFAIVDTNGVKDIPVRFQNRLIGQTNSSGLLIVNHLNAYQHNTVSIDTLTLPVDMQVSTTQLDVVPATRSGAVALFKMDPILAVDMTIVDLHGSPLPVSSIVRAQPAPQSATTHDLAGSAMIGFDGALYLENPPSHGILQVTQPDGAMCHIALPELPHQAGLIHLNRLVCAPQHDAGLD</sequence>
<dbReference type="EMBL" id="FCOX02000107">
    <property type="protein sequence ID" value="SAL06241.1"/>
    <property type="molecule type" value="Genomic_DNA"/>
</dbReference>
<dbReference type="GO" id="GO:0009279">
    <property type="term" value="C:cell outer membrane"/>
    <property type="evidence" value="ECO:0007669"/>
    <property type="project" value="TreeGrafter"/>
</dbReference>
<reference evidence="1" key="1">
    <citation type="submission" date="2016-01" db="EMBL/GenBank/DDBJ databases">
        <authorList>
            <person name="Peeters C."/>
        </authorList>
    </citation>
    <scope>NUCLEOTIDE SEQUENCE</scope>
    <source>
        <strain evidence="1">LMG 29321</strain>
    </source>
</reference>
<dbReference type="Proteomes" id="UP000071859">
    <property type="component" value="Unassembled WGS sequence"/>
</dbReference>
<name>A0A158EH66_9BURK</name>
<comment type="caution">
    <text evidence="1">The sequence shown here is derived from an EMBL/GenBank/DDBJ whole genome shotgun (WGS) entry which is preliminary data.</text>
</comment>
<dbReference type="PANTHER" id="PTHR30451">
    <property type="entry name" value="OUTER MEMBRANE USHER PROTEIN"/>
    <property type="match status" value="1"/>
</dbReference>
<accession>A0A158EH66</accession>
<gene>
    <name evidence="1" type="ORF">AWB78_07958</name>
</gene>
<evidence type="ECO:0000313" key="2">
    <source>
        <dbReference type="Proteomes" id="UP000071859"/>
    </source>
</evidence>
<dbReference type="InterPro" id="IPR000015">
    <property type="entry name" value="Fimb_usher"/>
</dbReference>
<dbReference type="Gene3D" id="2.60.40.3110">
    <property type="match status" value="1"/>
</dbReference>
<dbReference type="PANTHER" id="PTHR30451:SF5">
    <property type="entry name" value="SLR0019 PROTEIN"/>
    <property type="match status" value="1"/>
</dbReference>
<dbReference type="AlphaFoldDB" id="A0A158EH66"/>
<dbReference type="GO" id="GO:0009297">
    <property type="term" value="P:pilus assembly"/>
    <property type="evidence" value="ECO:0007669"/>
    <property type="project" value="InterPro"/>
</dbReference>
<proteinExistence type="predicted"/>
<dbReference type="InterPro" id="IPR042186">
    <property type="entry name" value="FimD_plug_dom"/>
</dbReference>
<evidence type="ECO:0000313" key="1">
    <source>
        <dbReference type="EMBL" id="SAL06241.1"/>
    </source>
</evidence>
<keyword evidence="2" id="KW-1185">Reference proteome</keyword>
<organism evidence="1 2">
    <name type="scientific">Caballeronia calidae</name>
    <dbReference type="NCBI Taxonomy" id="1777139"/>
    <lineage>
        <taxon>Bacteria</taxon>
        <taxon>Pseudomonadati</taxon>
        <taxon>Pseudomonadota</taxon>
        <taxon>Betaproteobacteria</taxon>
        <taxon>Burkholderiales</taxon>
        <taxon>Burkholderiaceae</taxon>
        <taxon>Caballeronia</taxon>
    </lineage>
</organism>
<dbReference type="GO" id="GO:0015473">
    <property type="term" value="F:fimbrial usher porin activity"/>
    <property type="evidence" value="ECO:0007669"/>
    <property type="project" value="InterPro"/>
</dbReference>